<feature type="domain" description="Lipid/polyisoprenoid-binding YceI-like" evidence="2">
    <location>
        <begin position="27"/>
        <end position="190"/>
    </location>
</feature>
<protein>
    <recommendedName>
        <fullName evidence="2">Lipid/polyisoprenoid-binding YceI-like domain-containing protein</fullName>
    </recommendedName>
</protein>
<dbReference type="PANTHER" id="PTHR34406:SF1">
    <property type="entry name" value="PROTEIN YCEI"/>
    <property type="match status" value="1"/>
</dbReference>
<dbReference type="AlphaFoldDB" id="A0A011PEH6"/>
<dbReference type="STRING" id="1454004.AW11_03283"/>
<keyword evidence="4" id="KW-1185">Reference proteome</keyword>
<dbReference type="InterPro" id="IPR007372">
    <property type="entry name" value="Lipid/polyisoprenoid-bd_YceI"/>
</dbReference>
<gene>
    <name evidence="3" type="ORF">AW11_03283</name>
</gene>
<proteinExistence type="predicted"/>
<sequence length="192" mass="20944">MKKQAAAVFTFVLAALFAAPGFAAPETYVVDPTHTYPRFEYSHFGYSNQIQRFNKTSGTIVVDRAARTGSVHISIDAKSVDTGYALFDEHIQGEDYFDTAKYPTITYKSTAVKFDGDKPVAVEGLLTVKGVTRPVTLKVTSFHSMPHPMLKKDAIGANAVAKIKRSEFNAGKNAPHVSDEVTLTIAVEALKQ</sequence>
<dbReference type="Gene3D" id="2.40.128.110">
    <property type="entry name" value="Lipid/polyisoprenoid-binding, YceI-like"/>
    <property type="match status" value="1"/>
</dbReference>
<organism evidence="3 4">
    <name type="scientific">Accumulibacter regalis</name>
    <dbReference type="NCBI Taxonomy" id="522306"/>
    <lineage>
        <taxon>Bacteria</taxon>
        <taxon>Pseudomonadati</taxon>
        <taxon>Pseudomonadota</taxon>
        <taxon>Betaproteobacteria</taxon>
        <taxon>Candidatus Accumulibacter</taxon>
    </lineage>
</organism>
<dbReference type="SUPFAM" id="SSF101874">
    <property type="entry name" value="YceI-like"/>
    <property type="match status" value="1"/>
</dbReference>
<dbReference type="Pfam" id="PF04264">
    <property type="entry name" value="YceI"/>
    <property type="match status" value="1"/>
</dbReference>
<evidence type="ECO:0000313" key="3">
    <source>
        <dbReference type="EMBL" id="EXI85951.1"/>
    </source>
</evidence>
<dbReference type="PATRIC" id="fig|1454004.3.peg.3388"/>
<dbReference type="EMBL" id="JEMY01000047">
    <property type="protein sequence ID" value="EXI85951.1"/>
    <property type="molecule type" value="Genomic_DNA"/>
</dbReference>
<dbReference type="PANTHER" id="PTHR34406">
    <property type="entry name" value="PROTEIN YCEI"/>
    <property type="match status" value="1"/>
</dbReference>
<name>A0A011PEH6_ACCRE</name>
<dbReference type="InterPro" id="IPR036761">
    <property type="entry name" value="TTHA0802/YceI-like_sf"/>
</dbReference>
<keyword evidence="1" id="KW-0732">Signal</keyword>
<evidence type="ECO:0000259" key="2">
    <source>
        <dbReference type="SMART" id="SM00867"/>
    </source>
</evidence>
<evidence type="ECO:0000256" key="1">
    <source>
        <dbReference type="SAM" id="SignalP"/>
    </source>
</evidence>
<feature type="signal peptide" evidence="1">
    <location>
        <begin position="1"/>
        <end position="23"/>
    </location>
</feature>
<dbReference type="SMART" id="SM00867">
    <property type="entry name" value="YceI"/>
    <property type="match status" value="1"/>
</dbReference>
<accession>A0A011PEH6</accession>
<reference evidence="3" key="1">
    <citation type="submission" date="2014-02" db="EMBL/GenBank/DDBJ databases">
        <title>Expanding our view of genomic diversity in Candidatus Accumulibacter clades.</title>
        <authorList>
            <person name="Skennerton C.T."/>
            <person name="Barr J.J."/>
            <person name="Slater F.R."/>
            <person name="Bond P.L."/>
            <person name="Tyson G.W."/>
        </authorList>
    </citation>
    <scope>NUCLEOTIDE SEQUENCE [LARGE SCALE GENOMIC DNA]</scope>
</reference>
<comment type="caution">
    <text evidence="3">The sequence shown here is derived from an EMBL/GenBank/DDBJ whole genome shotgun (WGS) entry which is preliminary data.</text>
</comment>
<dbReference type="eggNOG" id="COG2353">
    <property type="taxonomic scope" value="Bacteria"/>
</dbReference>
<dbReference type="Proteomes" id="UP000022141">
    <property type="component" value="Unassembled WGS sequence"/>
</dbReference>
<evidence type="ECO:0000313" key="4">
    <source>
        <dbReference type="Proteomes" id="UP000022141"/>
    </source>
</evidence>
<feature type="chain" id="PRO_5001461801" description="Lipid/polyisoprenoid-binding YceI-like domain-containing protein" evidence="1">
    <location>
        <begin position="24"/>
        <end position="192"/>
    </location>
</feature>